<dbReference type="InterPro" id="IPR033479">
    <property type="entry name" value="dCache_1"/>
</dbReference>
<sequence length="501" mass="56873">MQKLKLHWKRFGLYILLVILPALILCIAVYTSTRDATLQKYRQDAYLTLFIDRQQIDSLISETEAKINSLSFALHPPFLKNEVEMLFDDEIQKNPILSGLNLLNQDGNTIYSTIPYDRNIYMKDEFFQIAKQTNKPVSSDPYYEKTTGKHLFSIYHPIIDENRKTIGFLLASVDMDYIKNMINSLNSDMYIRVKNSKNQTILTSGDDSFSDLNVSPVETILNKSNWKLEAYPKAVKSFALGKSLFLSFLTSFIALNIVFLFVKYLMLKRRTKTELSQIKAQKLELLSSLAASTAHEIRNPLTGIRGFIQLLKKKHQSDDDSFYFSIIENEINRINQIVTEFLVLGKPTAVQDKVHSLFDIINEILPIIHSEANLHRSDVSLEFVPNEEIHIRGSKDQIKQVILNLAKNAFESMKNGGILHIQAIKKDDHAILRITDNGEGIPKEMIQEIFQPFVSHKKNGTGLGLMVCNRIVAMHGGKIDISSELSKGTTVTVTFPAVSPG</sequence>
<dbReference type="CDD" id="cd00075">
    <property type="entry name" value="HATPase"/>
    <property type="match status" value="1"/>
</dbReference>
<keyword evidence="7 14" id="KW-0812">Transmembrane</keyword>
<comment type="subcellular location">
    <subcellularLocation>
        <location evidence="2">Cell membrane</location>
        <topology evidence="2">Multi-pass membrane protein</topology>
    </subcellularLocation>
</comment>
<dbReference type="PRINTS" id="PR00344">
    <property type="entry name" value="BCTRLSENSOR"/>
</dbReference>
<evidence type="ECO:0000256" key="3">
    <source>
        <dbReference type="ARBA" id="ARBA00012438"/>
    </source>
</evidence>
<proteinExistence type="predicted"/>
<dbReference type="Gene3D" id="3.30.565.10">
    <property type="entry name" value="Histidine kinase-like ATPase, C-terminal domain"/>
    <property type="match status" value="1"/>
</dbReference>
<gene>
    <name evidence="16" type="ORF">AM592_04075</name>
</gene>
<dbReference type="InterPro" id="IPR036890">
    <property type="entry name" value="HATPase_C_sf"/>
</dbReference>
<dbReference type="PROSITE" id="PS50109">
    <property type="entry name" value="HIS_KIN"/>
    <property type="match status" value="1"/>
</dbReference>
<dbReference type="GO" id="GO:0005524">
    <property type="term" value="F:ATP binding"/>
    <property type="evidence" value="ECO:0007669"/>
    <property type="project" value="UniProtKB-KW"/>
</dbReference>
<dbReference type="GO" id="GO:0000155">
    <property type="term" value="F:phosphorelay sensor kinase activity"/>
    <property type="evidence" value="ECO:0007669"/>
    <property type="project" value="InterPro"/>
</dbReference>
<evidence type="ECO:0000256" key="8">
    <source>
        <dbReference type="ARBA" id="ARBA00022741"/>
    </source>
</evidence>
<dbReference type="InterPro" id="IPR004358">
    <property type="entry name" value="Sig_transdc_His_kin-like_C"/>
</dbReference>
<evidence type="ECO:0000256" key="4">
    <source>
        <dbReference type="ARBA" id="ARBA00022475"/>
    </source>
</evidence>
<dbReference type="STRING" id="1441095.AM592_04075"/>
<keyword evidence="17" id="KW-1185">Reference proteome</keyword>
<evidence type="ECO:0000313" key="17">
    <source>
        <dbReference type="Proteomes" id="UP000067625"/>
    </source>
</evidence>
<accession>A0A0M3R956</accession>
<dbReference type="SUPFAM" id="SSF103190">
    <property type="entry name" value="Sensory domain-like"/>
    <property type="match status" value="1"/>
</dbReference>
<protein>
    <recommendedName>
        <fullName evidence="3">histidine kinase</fullName>
        <ecNumber evidence="3">2.7.13.3</ecNumber>
    </recommendedName>
</protein>
<keyword evidence="11 14" id="KW-1133">Transmembrane helix</keyword>
<comment type="catalytic activity">
    <reaction evidence="1">
        <text>ATP + protein L-histidine = ADP + protein N-phospho-L-histidine.</text>
        <dbReference type="EC" id="2.7.13.3"/>
    </reaction>
</comment>
<reference evidence="16 17" key="2">
    <citation type="journal article" date="2016" name="Int. J. Syst. Evol. Microbiol.">
        <title>Bacillus gobiensis sp. nov., isolated from a soil sample.</title>
        <authorList>
            <person name="Liu B."/>
            <person name="Liu G.H."/>
            <person name="Cetin S."/>
            <person name="Schumann P."/>
            <person name="Pan Z.Z."/>
            <person name="Chen Q.Q."/>
        </authorList>
    </citation>
    <scope>NUCLEOTIDE SEQUENCE [LARGE SCALE GENOMIC DNA]</scope>
    <source>
        <strain evidence="16 17">FJAT-4402</strain>
    </source>
</reference>
<dbReference type="Pfam" id="PF00512">
    <property type="entry name" value="HisKA"/>
    <property type="match status" value="1"/>
</dbReference>
<keyword evidence="4" id="KW-1003">Cell membrane</keyword>
<evidence type="ECO:0000313" key="16">
    <source>
        <dbReference type="EMBL" id="ALC80852.1"/>
    </source>
</evidence>
<dbReference type="OrthoDB" id="9815750at2"/>
<keyword evidence="13 14" id="KW-0472">Membrane</keyword>
<dbReference type="Gene3D" id="3.30.450.20">
    <property type="entry name" value="PAS domain"/>
    <property type="match status" value="2"/>
</dbReference>
<dbReference type="CDD" id="cd00082">
    <property type="entry name" value="HisKA"/>
    <property type="match status" value="1"/>
</dbReference>
<dbReference type="InterPro" id="IPR029151">
    <property type="entry name" value="Sensor-like_sf"/>
</dbReference>
<keyword evidence="12" id="KW-0902">Two-component regulatory system</keyword>
<keyword evidence="10" id="KW-0067">ATP-binding</keyword>
<dbReference type="SUPFAM" id="SSF47384">
    <property type="entry name" value="Homodimeric domain of signal transducing histidine kinase"/>
    <property type="match status" value="1"/>
</dbReference>
<evidence type="ECO:0000259" key="15">
    <source>
        <dbReference type="PROSITE" id="PS50109"/>
    </source>
</evidence>
<dbReference type="EMBL" id="CP012600">
    <property type="protein sequence ID" value="ALC80852.1"/>
    <property type="molecule type" value="Genomic_DNA"/>
</dbReference>
<feature type="transmembrane region" description="Helical" evidence="14">
    <location>
        <begin position="12"/>
        <end position="30"/>
    </location>
</feature>
<dbReference type="AlphaFoldDB" id="A0A0M3R956"/>
<dbReference type="Pfam" id="PF02518">
    <property type="entry name" value="HATPase_c"/>
    <property type="match status" value="1"/>
</dbReference>
<evidence type="ECO:0000256" key="14">
    <source>
        <dbReference type="SAM" id="Phobius"/>
    </source>
</evidence>
<dbReference type="CDD" id="cd18773">
    <property type="entry name" value="PDC1_HK_sensor"/>
    <property type="match status" value="1"/>
</dbReference>
<evidence type="ECO:0000256" key="1">
    <source>
        <dbReference type="ARBA" id="ARBA00000085"/>
    </source>
</evidence>
<evidence type="ECO:0000256" key="7">
    <source>
        <dbReference type="ARBA" id="ARBA00022692"/>
    </source>
</evidence>
<organism evidence="16 17">
    <name type="scientific">Bacillus gobiensis</name>
    <dbReference type="NCBI Taxonomy" id="1441095"/>
    <lineage>
        <taxon>Bacteria</taxon>
        <taxon>Bacillati</taxon>
        <taxon>Bacillota</taxon>
        <taxon>Bacilli</taxon>
        <taxon>Bacillales</taxon>
        <taxon>Bacillaceae</taxon>
        <taxon>Bacillus</taxon>
    </lineage>
</organism>
<keyword evidence="8" id="KW-0547">Nucleotide-binding</keyword>
<keyword evidence="9" id="KW-0418">Kinase</keyword>
<dbReference type="PANTHER" id="PTHR43065:SF10">
    <property type="entry name" value="PEROXIDE STRESS-ACTIVATED HISTIDINE KINASE MAK3"/>
    <property type="match status" value="1"/>
</dbReference>
<evidence type="ECO:0000256" key="10">
    <source>
        <dbReference type="ARBA" id="ARBA00022840"/>
    </source>
</evidence>
<dbReference type="SUPFAM" id="SSF55874">
    <property type="entry name" value="ATPase domain of HSP90 chaperone/DNA topoisomerase II/histidine kinase"/>
    <property type="match status" value="1"/>
</dbReference>
<evidence type="ECO:0000256" key="11">
    <source>
        <dbReference type="ARBA" id="ARBA00022989"/>
    </source>
</evidence>
<reference evidence="17" key="1">
    <citation type="submission" date="2015-08" db="EMBL/GenBank/DDBJ databases">
        <title>Genome sequencing project for genomic taxonomy and phylogenomics of Bacillus-like bacteria.</title>
        <authorList>
            <person name="Liu B."/>
            <person name="Wang J."/>
            <person name="Zhu Y."/>
            <person name="Liu G."/>
            <person name="Chen Q."/>
            <person name="Chen Z."/>
            <person name="Lan J."/>
            <person name="Che J."/>
            <person name="Ge C."/>
            <person name="Shi H."/>
            <person name="Pan Z."/>
            <person name="Liu X."/>
        </authorList>
    </citation>
    <scope>NUCLEOTIDE SEQUENCE [LARGE SCALE GENOMIC DNA]</scope>
    <source>
        <strain evidence="17">FJAT-4402</strain>
    </source>
</reference>
<evidence type="ECO:0000256" key="6">
    <source>
        <dbReference type="ARBA" id="ARBA00022679"/>
    </source>
</evidence>
<dbReference type="InterPro" id="IPR003661">
    <property type="entry name" value="HisK_dim/P_dom"/>
</dbReference>
<dbReference type="EC" id="2.7.13.3" evidence="3"/>
<dbReference type="InterPro" id="IPR003594">
    <property type="entry name" value="HATPase_dom"/>
</dbReference>
<dbReference type="SMART" id="SM00388">
    <property type="entry name" value="HisKA"/>
    <property type="match status" value="1"/>
</dbReference>
<dbReference type="Gene3D" id="1.10.287.130">
    <property type="match status" value="1"/>
</dbReference>
<evidence type="ECO:0000256" key="13">
    <source>
        <dbReference type="ARBA" id="ARBA00023136"/>
    </source>
</evidence>
<evidence type="ECO:0000256" key="9">
    <source>
        <dbReference type="ARBA" id="ARBA00022777"/>
    </source>
</evidence>
<dbReference type="GO" id="GO:0005886">
    <property type="term" value="C:plasma membrane"/>
    <property type="evidence" value="ECO:0007669"/>
    <property type="project" value="UniProtKB-SubCell"/>
</dbReference>
<feature type="transmembrane region" description="Helical" evidence="14">
    <location>
        <begin position="244"/>
        <end position="262"/>
    </location>
</feature>
<dbReference type="Pfam" id="PF02743">
    <property type="entry name" value="dCache_1"/>
    <property type="match status" value="1"/>
</dbReference>
<keyword evidence="6" id="KW-0808">Transferase</keyword>
<name>A0A0M3R956_9BACI</name>
<evidence type="ECO:0000256" key="2">
    <source>
        <dbReference type="ARBA" id="ARBA00004651"/>
    </source>
</evidence>
<dbReference type="PATRIC" id="fig|1441095.3.peg.898"/>
<dbReference type="SMART" id="SM00387">
    <property type="entry name" value="HATPase_c"/>
    <property type="match status" value="1"/>
</dbReference>
<evidence type="ECO:0000256" key="12">
    <source>
        <dbReference type="ARBA" id="ARBA00023012"/>
    </source>
</evidence>
<feature type="domain" description="Histidine kinase" evidence="15">
    <location>
        <begin position="292"/>
        <end position="499"/>
    </location>
</feature>
<dbReference type="InterPro" id="IPR005467">
    <property type="entry name" value="His_kinase_dom"/>
</dbReference>
<dbReference type="PANTHER" id="PTHR43065">
    <property type="entry name" value="SENSOR HISTIDINE KINASE"/>
    <property type="match status" value="1"/>
</dbReference>
<evidence type="ECO:0000256" key="5">
    <source>
        <dbReference type="ARBA" id="ARBA00022553"/>
    </source>
</evidence>
<dbReference type="InterPro" id="IPR036097">
    <property type="entry name" value="HisK_dim/P_sf"/>
</dbReference>
<dbReference type="Proteomes" id="UP000067625">
    <property type="component" value="Chromosome"/>
</dbReference>
<dbReference type="RefSeq" id="WP_053602598.1">
    <property type="nucleotide sequence ID" value="NZ_CP012600.1"/>
</dbReference>
<keyword evidence="5" id="KW-0597">Phosphoprotein</keyword>